<evidence type="ECO:0000313" key="6">
    <source>
        <dbReference type="Proteomes" id="UP000386281"/>
    </source>
</evidence>
<reference evidence="4 6" key="2">
    <citation type="submission" date="2019-02" db="EMBL/GenBank/DDBJ databases">
        <authorList>
            <consortium name="Pathogen Informatics"/>
        </authorList>
    </citation>
    <scope>NUCLEOTIDE SEQUENCE [LARGE SCALE GENOMIC DNA]</scope>
    <source>
        <strain evidence="4 6">3012STDY7078520</strain>
    </source>
</reference>
<reference evidence="3 7" key="3">
    <citation type="submission" date="2020-12" db="EMBL/GenBank/DDBJ databases">
        <title>FDA dAtabase for Regulatory Grade micrObial Sequences (FDA-ARGOS): Supporting development and validation of Infectious Disease Dx tests.</title>
        <authorList>
            <person name="Sproer C."/>
            <person name="Gronow S."/>
            <person name="Severitt S."/>
            <person name="Schroder I."/>
            <person name="Tallon L."/>
            <person name="Sadzewicz L."/>
            <person name="Zhao X."/>
            <person name="Boylan J."/>
            <person name="Ott S."/>
            <person name="Bowen H."/>
            <person name="Vavikolanu K."/>
            <person name="Mehta A."/>
            <person name="Aluvathingal J."/>
            <person name="Nadendla S."/>
            <person name="Lowell S."/>
            <person name="Myers T."/>
            <person name="Yan Y."/>
            <person name="Sichtig H."/>
        </authorList>
    </citation>
    <scope>NUCLEOTIDE SEQUENCE [LARGE SCALE GENOMIC DNA]</scope>
    <source>
        <strain evidence="3 7">FDAARGOS_902</strain>
    </source>
</reference>
<dbReference type="InterPro" id="IPR029068">
    <property type="entry name" value="Glyas_Bleomycin-R_OHBP_Dase"/>
</dbReference>
<accession>A0A269ZBV7</accession>
<dbReference type="AlphaFoldDB" id="A0A269ZBV7"/>
<dbReference type="GeneID" id="99773994"/>
<dbReference type="EMBL" id="NCWY01000008">
    <property type="protein sequence ID" value="PAK95225.1"/>
    <property type="molecule type" value="Genomic_DNA"/>
</dbReference>
<dbReference type="PANTHER" id="PTHR36437">
    <property type="entry name" value="GLYOXALASE/BLEOMYCIN RESISTANCE PROTEIN/DIOXYGENASE"/>
    <property type="match status" value="1"/>
</dbReference>
<dbReference type="Pfam" id="PF00903">
    <property type="entry name" value="Glyoxalase"/>
    <property type="match status" value="1"/>
</dbReference>
<dbReference type="PROSITE" id="PS51819">
    <property type="entry name" value="VOC"/>
    <property type="match status" value="1"/>
</dbReference>
<dbReference type="EMBL" id="CAACXN010000015">
    <property type="protein sequence ID" value="VEW13777.1"/>
    <property type="molecule type" value="Genomic_DNA"/>
</dbReference>
<feature type="domain" description="VOC" evidence="1">
    <location>
        <begin position="6"/>
        <end position="120"/>
    </location>
</feature>
<evidence type="ECO:0000313" key="4">
    <source>
        <dbReference type="EMBL" id="VEW13777.1"/>
    </source>
</evidence>
<keyword evidence="4" id="KW-0456">Lyase</keyword>
<dbReference type="SUPFAM" id="SSF54593">
    <property type="entry name" value="Glyoxalase/Bleomycin resistance protein/Dihydroxybiphenyl dioxygenase"/>
    <property type="match status" value="1"/>
</dbReference>
<protein>
    <submittedName>
        <fullName evidence="2">Glyoxalase</fullName>
    </submittedName>
    <submittedName>
        <fullName evidence="4">Predicted enzyme related to lactoylglutathione lyase</fullName>
    </submittedName>
    <submittedName>
        <fullName evidence="3">VOC family protein</fullName>
    </submittedName>
</protein>
<sequence length="121" mass="13010">MAKTNRIISVSVPVSDLDEATRFYTEVLGCSVSYDGEPMPGNRIVEVAPPGSDVAIVLIPKGSEIPVAVRLETSDAEEAHERISAAGVTIHNDEVLRWPGVPPMFSFTDPDGNGLVYLQDD</sequence>
<proteinExistence type="predicted"/>
<gene>
    <name evidence="2" type="ORF">B8X04_10405</name>
    <name evidence="3" type="ORF">I6G59_00820</name>
    <name evidence="4" type="ORF">NCTC12391_01985</name>
</gene>
<dbReference type="InterPro" id="IPR004360">
    <property type="entry name" value="Glyas_Fos-R_dOase_dom"/>
</dbReference>
<dbReference type="GO" id="GO:0016829">
    <property type="term" value="F:lyase activity"/>
    <property type="evidence" value="ECO:0007669"/>
    <property type="project" value="UniProtKB-KW"/>
</dbReference>
<dbReference type="InterPro" id="IPR037523">
    <property type="entry name" value="VOC_core"/>
</dbReference>
<dbReference type="Gene3D" id="3.10.180.10">
    <property type="entry name" value="2,3-Dihydroxybiphenyl 1,2-Dioxygenase, domain 1"/>
    <property type="match status" value="1"/>
</dbReference>
<evidence type="ECO:0000313" key="7">
    <source>
        <dbReference type="Proteomes" id="UP000594979"/>
    </source>
</evidence>
<dbReference type="KEGG" id="bcau:I6G59_00820"/>
<dbReference type="Proteomes" id="UP000386281">
    <property type="component" value="Unassembled WGS sequence"/>
</dbReference>
<dbReference type="Proteomes" id="UP000216867">
    <property type="component" value="Unassembled WGS sequence"/>
</dbReference>
<evidence type="ECO:0000313" key="2">
    <source>
        <dbReference type="EMBL" id="PAK95225.1"/>
    </source>
</evidence>
<dbReference type="RefSeq" id="WP_009380501.1">
    <property type="nucleotide sequence ID" value="NZ_CAACXN010000015.1"/>
</dbReference>
<reference evidence="2 5" key="1">
    <citation type="submission" date="2017-04" db="EMBL/GenBank/DDBJ databases">
        <title>Kefir bacterial isolates.</title>
        <authorList>
            <person name="Kim Y."/>
            <person name="Blasche S."/>
            <person name="Patil K.R."/>
        </authorList>
    </citation>
    <scope>NUCLEOTIDE SEQUENCE [LARGE SCALE GENOMIC DNA]</scope>
    <source>
        <strain evidence="2 5">OG2</strain>
    </source>
</reference>
<evidence type="ECO:0000313" key="3">
    <source>
        <dbReference type="EMBL" id="QPS33923.1"/>
    </source>
</evidence>
<organism evidence="2 5">
    <name type="scientific">Brevibacterium casei</name>
    <dbReference type="NCBI Taxonomy" id="33889"/>
    <lineage>
        <taxon>Bacteria</taxon>
        <taxon>Bacillati</taxon>
        <taxon>Actinomycetota</taxon>
        <taxon>Actinomycetes</taxon>
        <taxon>Micrococcales</taxon>
        <taxon>Brevibacteriaceae</taxon>
        <taxon>Brevibacterium</taxon>
    </lineage>
</organism>
<evidence type="ECO:0000259" key="1">
    <source>
        <dbReference type="PROSITE" id="PS51819"/>
    </source>
</evidence>
<evidence type="ECO:0000313" key="5">
    <source>
        <dbReference type="Proteomes" id="UP000216867"/>
    </source>
</evidence>
<dbReference type="Proteomes" id="UP000594979">
    <property type="component" value="Chromosome"/>
</dbReference>
<dbReference type="PANTHER" id="PTHR36437:SF2">
    <property type="entry name" value="GLYOXALASE_BLEOMYCIN RESISTANCE PROTEIN_DIOXYGENASE"/>
    <property type="match status" value="1"/>
</dbReference>
<dbReference type="EMBL" id="CP065682">
    <property type="protein sequence ID" value="QPS33923.1"/>
    <property type="molecule type" value="Genomic_DNA"/>
</dbReference>
<name>A0A269ZBV7_9MICO</name>